<comment type="caution">
    <text evidence="2">The sequence shown here is derived from an EMBL/GenBank/DDBJ whole genome shotgun (WGS) entry which is preliminary data.</text>
</comment>
<keyword evidence="1" id="KW-0175">Coiled coil</keyword>
<dbReference type="EMBL" id="QYYH01000066">
    <property type="protein sequence ID" value="RJY13297.1"/>
    <property type="molecule type" value="Genomic_DNA"/>
</dbReference>
<keyword evidence="3" id="KW-1185">Reference proteome</keyword>
<dbReference type="Proteomes" id="UP000273022">
    <property type="component" value="Unassembled WGS sequence"/>
</dbReference>
<sequence>MKRFVQTVIAICSQRQSSAYFFGTLMTMLPLTAQAFPVIDVANLHQNIIQVKHLLEEINTLKQQLQTAKDQLHSINGIRHMSGAIDSVYDISVKVDPNLSLKQQGLHNSQWLNLGGDVAGLYDDVNRYRGRWFGQTQVSLQQTQTRYQQLMRLIQKIDNAPQQKDIEDLQARIDAEGVMMANEQAKLQLLEAQAKASDALTQQRITQMAVESGGELHPIHVNY</sequence>
<dbReference type="InterPro" id="IPR014158">
    <property type="entry name" value="T4SS_VirB5"/>
</dbReference>
<evidence type="ECO:0000313" key="2">
    <source>
        <dbReference type="EMBL" id="RJY13297.1"/>
    </source>
</evidence>
<dbReference type="OrthoDB" id="6155033at2"/>
<dbReference type="SUPFAM" id="SSF101082">
    <property type="entry name" value="Typo IV secretion system protein TraC"/>
    <property type="match status" value="1"/>
</dbReference>
<evidence type="ECO:0000313" key="3">
    <source>
        <dbReference type="Proteomes" id="UP000273022"/>
    </source>
</evidence>
<reference evidence="2 3" key="1">
    <citation type="submission" date="2018-09" db="EMBL/GenBank/DDBJ databases">
        <title>Phylogeny of the Shewanellaceae, and recommendation for two new genera, Pseudoshewanella and Parashewanella.</title>
        <authorList>
            <person name="Wang G."/>
        </authorList>
    </citation>
    <scope>NUCLEOTIDE SEQUENCE [LARGE SCALE GENOMIC DNA]</scope>
    <source>
        <strain evidence="2 3">KCTC 22492</strain>
    </source>
</reference>
<dbReference type="Gene3D" id="1.20.58.430">
    <property type="entry name" value="Type IV secretion system, VirB5-domain"/>
    <property type="match status" value="1"/>
</dbReference>
<gene>
    <name evidence="2" type="ORF">D5R81_11420</name>
</gene>
<dbReference type="CDD" id="cd14262">
    <property type="entry name" value="VirB5_like"/>
    <property type="match status" value="1"/>
</dbReference>
<dbReference type="Pfam" id="PF07996">
    <property type="entry name" value="T4SS"/>
    <property type="match status" value="2"/>
</dbReference>
<dbReference type="InterPro" id="IPR023220">
    <property type="entry name" value="T4SS_VirB5-domain"/>
</dbReference>
<evidence type="ECO:0000256" key="1">
    <source>
        <dbReference type="SAM" id="Coils"/>
    </source>
</evidence>
<dbReference type="RefSeq" id="WP_121853766.1">
    <property type="nucleotide sequence ID" value="NZ_CP037952.1"/>
</dbReference>
<dbReference type="AlphaFoldDB" id="A0A3A6U5C5"/>
<organism evidence="2 3">
    <name type="scientific">Parashewanella spongiae</name>
    <dbReference type="NCBI Taxonomy" id="342950"/>
    <lineage>
        <taxon>Bacteria</taxon>
        <taxon>Pseudomonadati</taxon>
        <taxon>Pseudomonadota</taxon>
        <taxon>Gammaproteobacteria</taxon>
        <taxon>Alteromonadales</taxon>
        <taxon>Shewanellaceae</taxon>
        <taxon>Parashewanella</taxon>
    </lineage>
</organism>
<feature type="coiled-coil region" evidence="1">
    <location>
        <begin position="140"/>
        <end position="202"/>
    </location>
</feature>
<proteinExistence type="predicted"/>
<feature type="coiled-coil region" evidence="1">
    <location>
        <begin position="51"/>
        <end position="78"/>
    </location>
</feature>
<accession>A0A3A6U5C5</accession>
<name>A0A3A6U5C5_9GAMM</name>
<protein>
    <submittedName>
        <fullName evidence="2">Type IV secretion protein</fullName>
    </submittedName>
</protein>